<protein>
    <submittedName>
        <fullName evidence="1">Uncharacterized protein</fullName>
    </submittedName>
</protein>
<dbReference type="EMBL" id="JASSZA010000009">
    <property type="protein sequence ID" value="KAK2101328.1"/>
    <property type="molecule type" value="Genomic_DNA"/>
</dbReference>
<gene>
    <name evidence="1" type="ORF">P7K49_018994</name>
</gene>
<organism evidence="1 2">
    <name type="scientific">Saguinus oedipus</name>
    <name type="common">Cotton-top tamarin</name>
    <name type="synonym">Oedipomidas oedipus</name>
    <dbReference type="NCBI Taxonomy" id="9490"/>
    <lineage>
        <taxon>Eukaryota</taxon>
        <taxon>Metazoa</taxon>
        <taxon>Chordata</taxon>
        <taxon>Craniata</taxon>
        <taxon>Vertebrata</taxon>
        <taxon>Euteleostomi</taxon>
        <taxon>Mammalia</taxon>
        <taxon>Eutheria</taxon>
        <taxon>Euarchontoglires</taxon>
        <taxon>Primates</taxon>
        <taxon>Haplorrhini</taxon>
        <taxon>Platyrrhini</taxon>
        <taxon>Cebidae</taxon>
        <taxon>Callitrichinae</taxon>
        <taxon>Saguinus</taxon>
    </lineage>
</organism>
<evidence type="ECO:0000313" key="2">
    <source>
        <dbReference type="Proteomes" id="UP001266305"/>
    </source>
</evidence>
<comment type="caution">
    <text evidence="1">The sequence shown here is derived from an EMBL/GenBank/DDBJ whole genome shotgun (WGS) entry which is preliminary data.</text>
</comment>
<accession>A0ABQ9UW26</accession>
<reference evidence="1 2" key="1">
    <citation type="submission" date="2023-05" db="EMBL/GenBank/DDBJ databases">
        <title>B98-5 Cell Line De Novo Hybrid Assembly: An Optical Mapping Approach.</title>
        <authorList>
            <person name="Kananen K."/>
            <person name="Auerbach J.A."/>
            <person name="Kautto E."/>
            <person name="Blachly J.S."/>
        </authorList>
    </citation>
    <scope>NUCLEOTIDE SEQUENCE [LARGE SCALE GENOMIC DNA]</scope>
    <source>
        <strain evidence="1">B95-8</strain>
        <tissue evidence="1">Cell line</tissue>
    </source>
</reference>
<proteinExistence type="predicted"/>
<keyword evidence="2" id="KW-1185">Reference proteome</keyword>
<evidence type="ECO:0000313" key="1">
    <source>
        <dbReference type="EMBL" id="KAK2101328.1"/>
    </source>
</evidence>
<sequence length="94" mass="10396">MLALAFTESRFTIVQPHSHGGTNPSEDINSNYSSAQKIHTNCTAKDQNMGQTLKQHGQLTHYANEKRTPAKPGSWVEQEAGEVHFFGSLVLKLT</sequence>
<name>A0ABQ9UW26_SAGOE</name>
<dbReference type="Proteomes" id="UP001266305">
    <property type="component" value="Unassembled WGS sequence"/>
</dbReference>